<accession>A0A1H9P7H2</accession>
<feature type="transmembrane region" description="Helical" evidence="8">
    <location>
        <begin position="28"/>
        <end position="47"/>
    </location>
</feature>
<keyword evidence="6 8" id="KW-1133">Transmembrane helix</keyword>
<dbReference type="InterPro" id="IPR004695">
    <property type="entry name" value="SLAC1/Mae1/Ssu1/TehA"/>
</dbReference>
<dbReference type="Gene3D" id="1.50.10.150">
    <property type="entry name" value="Voltage-dependent anion channel"/>
    <property type="match status" value="1"/>
</dbReference>
<sequence>MMNISASWPAPNNSDMILNDRIKVMVPAYFSVVMATGIIGVACTLINWPIMAKFFLIINIVFFSALLIALLYRITLYKANVLADFHSYERGAGFLTLVPACCILGNQFILIFQHLLLAKILVLTAGILWLIMGYGLYFNVTVTNNKKSLKDGINGSWLLFVVAIQALSVLTSLLANDNSIPLFIALCFFFLGAVFYLYIMSLIIYRMSFFVLHADELGAPYWINMGATAITSLAGSMLIRSSSKFFLIAELLPFLKGLTLLFWAAGTWWIPLLLLLGVWKHIIKKIKTPVTAQGYDPSYWSLVFPLGMYTVSTFRLAEALKLPFLRTIADYFIYIAIVAWCAVFIGFLRNFYGRIKNI</sequence>
<feature type="transmembrane region" description="Helical" evidence="8">
    <location>
        <begin position="157"/>
        <end position="175"/>
    </location>
</feature>
<proteinExistence type="inferred from homology"/>
<dbReference type="Pfam" id="PF03595">
    <property type="entry name" value="SLAC1"/>
    <property type="match status" value="1"/>
</dbReference>
<feature type="transmembrane region" description="Helical" evidence="8">
    <location>
        <begin position="92"/>
        <end position="109"/>
    </location>
</feature>
<evidence type="ECO:0000256" key="7">
    <source>
        <dbReference type="ARBA" id="ARBA00023136"/>
    </source>
</evidence>
<dbReference type="Proteomes" id="UP000199572">
    <property type="component" value="Unassembled WGS sequence"/>
</dbReference>
<dbReference type="STRING" id="390241.SAMN04488023_10966"/>
<dbReference type="EMBL" id="FOGG01000009">
    <property type="protein sequence ID" value="SER44148.1"/>
    <property type="molecule type" value="Genomic_DNA"/>
</dbReference>
<keyword evidence="5 8" id="KW-0812">Transmembrane</keyword>
<gene>
    <name evidence="9" type="ORF">SAMN04488023_10966</name>
</gene>
<dbReference type="CDD" id="cd09319">
    <property type="entry name" value="TDT_like_1"/>
    <property type="match status" value="1"/>
</dbReference>
<dbReference type="PANTHER" id="PTHR31686:SF1">
    <property type="entry name" value="SULFITE EFFLUX PUMP SSU1"/>
    <property type="match status" value="1"/>
</dbReference>
<feature type="transmembrane region" description="Helical" evidence="8">
    <location>
        <begin position="299"/>
        <end position="317"/>
    </location>
</feature>
<name>A0A1H9P7H2_9SPHI</name>
<evidence type="ECO:0000256" key="2">
    <source>
        <dbReference type="ARBA" id="ARBA00008566"/>
    </source>
</evidence>
<feature type="transmembrane region" description="Helical" evidence="8">
    <location>
        <begin position="329"/>
        <end position="348"/>
    </location>
</feature>
<organism evidence="9 10">
    <name type="scientific">Pedobacter rhizosphaerae</name>
    <dbReference type="NCBI Taxonomy" id="390241"/>
    <lineage>
        <taxon>Bacteria</taxon>
        <taxon>Pseudomonadati</taxon>
        <taxon>Bacteroidota</taxon>
        <taxon>Sphingobacteriia</taxon>
        <taxon>Sphingobacteriales</taxon>
        <taxon>Sphingobacteriaceae</taxon>
        <taxon>Pedobacter</taxon>
    </lineage>
</organism>
<comment type="similarity">
    <text evidence="2">Belongs to the tellurite-resistance/dicarboxylate transporter (TDT) family.</text>
</comment>
<protein>
    <submittedName>
        <fullName evidence="9">Tellurite resistance protein TehA</fullName>
    </submittedName>
</protein>
<keyword evidence="7 8" id="KW-0472">Membrane</keyword>
<dbReference type="GO" id="GO:0000319">
    <property type="term" value="F:sulfite transmembrane transporter activity"/>
    <property type="evidence" value="ECO:0007669"/>
    <property type="project" value="TreeGrafter"/>
</dbReference>
<reference evidence="9 10" key="1">
    <citation type="submission" date="2016-10" db="EMBL/GenBank/DDBJ databases">
        <authorList>
            <person name="de Groot N.N."/>
        </authorList>
    </citation>
    <scope>NUCLEOTIDE SEQUENCE [LARGE SCALE GENOMIC DNA]</scope>
    <source>
        <strain evidence="9 10">DSM 18610</strain>
    </source>
</reference>
<dbReference type="GO" id="GO:0005886">
    <property type="term" value="C:plasma membrane"/>
    <property type="evidence" value="ECO:0007669"/>
    <property type="project" value="UniProtKB-SubCell"/>
</dbReference>
<dbReference type="AlphaFoldDB" id="A0A1H9P7H2"/>
<evidence type="ECO:0000256" key="8">
    <source>
        <dbReference type="SAM" id="Phobius"/>
    </source>
</evidence>
<dbReference type="PANTHER" id="PTHR31686">
    <property type="match status" value="1"/>
</dbReference>
<comment type="subcellular location">
    <subcellularLocation>
        <location evidence="1">Cell membrane</location>
        <topology evidence="1">Multi-pass membrane protein</topology>
    </subcellularLocation>
</comment>
<feature type="transmembrane region" description="Helical" evidence="8">
    <location>
        <begin position="182"/>
        <end position="207"/>
    </location>
</feature>
<feature type="transmembrane region" description="Helical" evidence="8">
    <location>
        <begin position="260"/>
        <end position="279"/>
    </location>
</feature>
<evidence type="ECO:0000256" key="3">
    <source>
        <dbReference type="ARBA" id="ARBA00022448"/>
    </source>
</evidence>
<dbReference type="InterPro" id="IPR038665">
    <property type="entry name" value="Voltage-dep_anion_channel_sf"/>
</dbReference>
<evidence type="ECO:0000256" key="4">
    <source>
        <dbReference type="ARBA" id="ARBA00022475"/>
    </source>
</evidence>
<keyword evidence="4" id="KW-1003">Cell membrane</keyword>
<dbReference type="InterPro" id="IPR051629">
    <property type="entry name" value="Sulfite_efflux_TDT"/>
</dbReference>
<evidence type="ECO:0000313" key="9">
    <source>
        <dbReference type="EMBL" id="SER44148.1"/>
    </source>
</evidence>
<evidence type="ECO:0000256" key="6">
    <source>
        <dbReference type="ARBA" id="ARBA00022989"/>
    </source>
</evidence>
<feature type="transmembrane region" description="Helical" evidence="8">
    <location>
        <begin position="116"/>
        <end position="137"/>
    </location>
</feature>
<evidence type="ECO:0000256" key="5">
    <source>
        <dbReference type="ARBA" id="ARBA00022692"/>
    </source>
</evidence>
<feature type="transmembrane region" description="Helical" evidence="8">
    <location>
        <begin position="54"/>
        <end position="72"/>
    </location>
</feature>
<evidence type="ECO:0000256" key="1">
    <source>
        <dbReference type="ARBA" id="ARBA00004651"/>
    </source>
</evidence>
<keyword evidence="10" id="KW-1185">Reference proteome</keyword>
<evidence type="ECO:0000313" key="10">
    <source>
        <dbReference type="Proteomes" id="UP000199572"/>
    </source>
</evidence>
<dbReference type="RefSeq" id="WP_245738624.1">
    <property type="nucleotide sequence ID" value="NZ_FOGG01000009.1"/>
</dbReference>
<keyword evidence="3" id="KW-0813">Transport</keyword>